<dbReference type="GO" id="GO:0003885">
    <property type="term" value="F:D-arabinono-1,4-lactone oxidase activity"/>
    <property type="evidence" value="ECO:0007669"/>
    <property type="project" value="InterPro"/>
</dbReference>
<evidence type="ECO:0000256" key="3">
    <source>
        <dbReference type="ARBA" id="ARBA00023002"/>
    </source>
</evidence>
<dbReference type="GO" id="GO:0050660">
    <property type="term" value="F:flavin adenine dinucleotide binding"/>
    <property type="evidence" value="ECO:0007669"/>
    <property type="project" value="InterPro"/>
</dbReference>
<feature type="non-terminal residue" evidence="5">
    <location>
        <position position="1"/>
    </location>
</feature>
<keyword evidence="2" id="KW-0274">FAD</keyword>
<organism evidence="5 6">
    <name type="scientific">Bacillus cereus</name>
    <dbReference type="NCBI Taxonomy" id="1396"/>
    <lineage>
        <taxon>Bacteria</taxon>
        <taxon>Bacillati</taxon>
        <taxon>Bacillota</taxon>
        <taxon>Bacilli</taxon>
        <taxon>Bacillales</taxon>
        <taxon>Bacillaceae</taxon>
        <taxon>Bacillus</taxon>
        <taxon>Bacillus cereus group</taxon>
    </lineage>
</organism>
<dbReference type="Pfam" id="PF04030">
    <property type="entry name" value="ALO"/>
    <property type="match status" value="1"/>
</dbReference>
<gene>
    <name evidence="5" type="ORF">FC695_02455</name>
</gene>
<evidence type="ECO:0000256" key="1">
    <source>
        <dbReference type="ARBA" id="ARBA00022630"/>
    </source>
</evidence>
<keyword evidence="3" id="KW-0560">Oxidoreductase</keyword>
<evidence type="ECO:0000259" key="4">
    <source>
        <dbReference type="Pfam" id="PF04030"/>
    </source>
</evidence>
<name>A0A9X9F8Q7_BACCE</name>
<keyword evidence="1" id="KW-0285">Flavoprotein</keyword>
<dbReference type="EMBL" id="SZOH01000123">
    <property type="protein sequence ID" value="TKJ07899.1"/>
    <property type="molecule type" value="Genomic_DNA"/>
</dbReference>
<protein>
    <submittedName>
        <fullName evidence="5">FAD-binding protein</fullName>
    </submittedName>
</protein>
<evidence type="ECO:0000256" key="2">
    <source>
        <dbReference type="ARBA" id="ARBA00022827"/>
    </source>
</evidence>
<evidence type="ECO:0000313" key="6">
    <source>
        <dbReference type="Proteomes" id="UP000308444"/>
    </source>
</evidence>
<dbReference type="Proteomes" id="UP000308444">
    <property type="component" value="Unassembled WGS sequence"/>
</dbReference>
<feature type="domain" description="D-arabinono-1,4-lactone oxidase C-terminal" evidence="4">
    <location>
        <begin position="44"/>
        <end position="175"/>
    </location>
</feature>
<dbReference type="InterPro" id="IPR016164">
    <property type="entry name" value="FAD-linked_Oxase-like_C"/>
</dbReference>
<reference evidence="5 6" key="1">
    <citation type="journal article" date="2019" name="Environ. Microbiol.">
        <title>An active ?-lactamase is a part of an orchestrated cell wall stress resistance network of Bacillus subtilis and related rhizosphere species.</title>
        <authorList>
            <person name="Bucher T."/>
            <person name="Keren-Paz A."/>
            <person name="Hausser J."/>
            <person name="Olender T."/>
            <person name="Cytryn E."/>
            <person name="Kolodkin-Gal I."/>
        </authorList>
    </citation>
    <scope>NUCLEOTIDE SEQUENCE [LARGE SCALE GENOMIC DNA]</scope>
    <source>
        <strain evidence="5 6">I32</strain>
    </source>
</reference>
<comment type="caution">
    <text evidence="5">The sequence shown here is derived from an EMBL/GenBank/DDBJ whole genome shotgun (WGS) entry which is preliminary data.</text>
</comment>
<accession>A0A9X9F8Q7</accession>
<evidence type="ECO:0000313" key="5">
    <source>
        <dbReference type="EMBL" id="TKJ07899.1"/>
    </source>
</evidence>
<dbReference type="GO" id="GO:0016020">
    <property type="term" value="C:membrane"/>
    <property type="evidence" value="ECO:0007669"/>
    <property type="project" value="InterPro"/>
</dbReference>
<dbReference type="AlphaFoldDB" id="A0A9X9F8Q7"/>
<dbReference type="SUPFAM" id="SSF55103">
    <property type="entry name" value="FAD-linked oxidases, C-terminal domain"/>
    <property type="match status" value="1"/>
</dbReference>
<proteinExistence type="predicted"/>
<dbReference type="InterPro" id="IPR007173">
    <property type="entry name" value="ALO_C"/>
</dbReference>
<sequence length="179" mass="21666">GKNTFWDIQRGYFERTDGKYETRNNVMRSDSAFMEYENPNRTEVLQEYFVPIDAFTEYIDDLRNVLNEDEFNLLNITIRYVEKNENAVLSYAKDDMFALVLLINQGRSESEIKKTEDVIRKMIDVTLKHNGSYYLPYYSYPTKEQLKRAYPRIEEFLKKKKEIDSEERFVNLFYREYTK</sequence>